<proteinExistence type="predicted"/>
<dbReference type="RefSeq" id="WP_008679804.1">
    <property type="nucleotide sequence ID" value="NZ_ANOH01000215.1"/>
</dbReference>
<keyword evidence="2" id="KW-1185">Reference proteome</keyword>
<name>M5U1Y1_9BACT</name>
<gene>
    <name evidence="1" type="ORF">RSSM_03088</name>
</gene>
<reference evidence="1 2" key="1">
    <citation type="journal article" date="2013" name="Mar. Genomics">
        <title>Expression of sulfatases in Rhodopirellula baltica and the diversity of sulfatases in the genus Rhodopirellula.</title>
        <authorList>
            <person name="Wegner C.E."/>
            <person name="Richter-Heitmann T."/>
            <person name="Klindworth A."/>
            <person name="Klockow C."/>
            <person name="Richter M."/>
            <person name="Achstetter T."/>
            <person name="Glockner F.O."/>
            <person name="Harder J."/>
        </authorList>
    </citation>
    <scope>NUCLEOTIDE SEQUENCE [LARGE SCALE GENOMIC DNA]</scope>
    <source>
        <strain evidence="1 2">SM41</strain>
    </source>
</reference>
<dbReference type="Proteomes" id="UP000011885">
    <property type="component" value="Unassembled WGS sequence"/>
</dbReference>
<evidence type="ECO:0000313" key="1">
    <source>
        <dbReference type="EMBL" id="EMI55445.1"/>
    </source>
</evidence>
<organism evidence="1 2">
    <name type="scientific">Rhodopirellula sallentina SM41</name>
    <dbReference type="NCBI Taxonomy" id="1263870"/>
    <lineage>
        <taxon>Bacteria</taxon>
        <taxon>Pseudomonadati</taxon>
        <taxon>Planctomycetota</taxon>
        <taxon>Planctomycetia</taxon>
        <taxon>Pirellulales</taxon>
        <taxon>Pirellulaceae</taxon>
        <taxon>Rhodopirellula</taxon>
    </lineage>
</organism>
<dbReference type="PATRIC" id="fig|1263870.3.peg.3278"/>
<accession>M5U1Y1</accession>
<protein>
    <submittedName>
        <fullName evidence="1">Uncharacterized protein</fullName>
    </submittedName>
</protein>
<dbReference type="AlphaFoldDB" id="M5U1Y1"/>
<dbReference type="EMBL" id="ANOH01000215">
    <property type="protein sequence ID" value="EMI55445.1"/>
    <property type="molecule type" value="Genomic_DNA"/>
</dbReference>
<dbReference type="OrthoDB" id="289116at2"/>
<sequence length="149" mass="16533">MTTISGASNAAQLLDRTRSEILQRCNNAVTLSRSTATEAIFEAWQATNESWKLGDDENAISEEVRDTAIQFVESLPLGFPLPEVTAEPDGHINLEWYREPRRVVSVSIASSNRLFWAALIGTESPRGTVRFIDSIPVILLDQIARVFEG</sequence>
<comment type="caution">
    <text evidence="1">The sequence shown here is derived from an EMBL/GenBank/DDBJ whole genome shotgun (WGS) entry which is preliminary data.</text>
</comment>
<evidence type="ECO:0000313" key="2">
    <source>
        <dbReference type="Proteomes" id="UP000011885"/>
    </source>
</evidence>